<reference evidence="1 2" key="1">
    <citation type="submission" date="2020-08" db="EMBL/GenBank/DDBJ databases">
        <authorList>
            <person name="Liu C."/>
            <person name="Sun Q."/>
        </authorList>
    </citation>
    <scope>NUCLEOTIDE SEQUENCE [LARGE SCALE GENOMIC DNA]</scope>
    <source>
        <strain evidence="1 2">NSJ-22</strain>
    </source>
</reference>
<dbReference type="EMBL" id="JACRWG010000001">
    <property type="protein sequence ID" value="MBC6008824.1"/>
    <property type="molecule type" value="Genomic_DNA"/>
</dbReference>
<organism evidence="1 2">
    <name type="scientific">Catenibacterium faecis</name>
    <dbReference type="NCBI Taxonomy" id="2764323"/>
    <lineage>
        <taxon>Bacteria</taxon>
        <taxon>Bacillati</taxon>
        <taxon>Bacillota</taxon>
        <taxon>Erysipelotrichia</taxon>
        <taxon>Erysipelotrichales</taxon>
        <taxon>Coprobacillaceae</taxon>
        <taxon>Catenibacterium</taxon>
    </lineage>
</organism>
<gene>
    <name evidence="1" type="ORF">H8909_00905</name>
</gene>
<comment type="caution">
    <text evidence="1">The sequence shown here is derived from an EMBL/GenBank/DDBJ whole genome shotgun (WGS) entry which is preliminary data.</text>
</comment>
<evidence type="ECO:0000313" key="2">
    <source>
        <dbReference type="Proteomes" id="UP000603474"/>
    </source>
</evidence>
<proteinExistence type="predicted"/>
<dbReference type="RefSeq" id="WP_117561257.1">
    <property type="nucleotide sequence ID" value="NZ_JACRWG010000001.1"/>
</dbReference>
<keyword evidence="2" id="KW-1185">Reference proteome</keyword>
<evidence type="ECO:0000313" key="1">
    <source>
        <dbReference type="EMBL" id="MBC6008824.1"/>
    </source>
</evidence>
<name>A0ABR7K7X5_9FIRM</name>
<protein>
    <submittedName>
        <fullName evidence="1">Uncharacterized protein</fullName>
    </submittedName>
</protein>
<sequence length="247" mass="29226">MNKKILLFLVEGLSDKDALEPILSELVDSTKIHFEVLRCDLTASLDPEVRNLNMKQRITRVIKSFLENNHGIKKKHIEKIIFLSDSDGCYIDDSYIYFSENDISFRYEDDGIYTNRPNDAIDRNQRKSRNLNMIHSTAKVYALPIETYYFSCNLDHVLHNKRNLEQYLKEDYAFDFADKYENKEEQFIDFVNDSSLCLANNYADTWTIIQEDRNSLLRFTNLKIFFDNNFEFLKDEAKERVVQYQGG</sequence>
<accession>A0ABR7K7X5</accession>
<dbReference type="Proteomes" id="UP000603474">
    <property type="component" value="Unassembled WGS sequence"/>
</dbReference>